<dbReference type="Proteomes" id="UP000594638">
    <property type="component" value="Unassembled WGS sequence"/>
</dbReference>
<dbReference type="AlphaFoldDB" id="A0A8S0VG89"/>
<evidence type="ECO:0000313" key="2">
    <source>
        <dbReference type="EMBL" id="CAA3032740.1"/>
    </source>
</evidence>
<name>A0A8S0VG89_OLEEU</name>
<sequence>MAWSRKDHHRKIEPSAEKLRETDDHPQFPRNMAYGSPSKERLKGAPVPRNDDRSSTDESDDDNYDRHGGYGGSYSPKMVRTKPEHDTDYASDSPKAGGNPSFRFPAGRKPHHKFPAQDPRYETKNNTAYDNVKGKTSEISKPKYEQQQQVNPHPTTRPGKEDRQEVINCREACNRYGGIFVDQPKQGKEEYKRTINCVEAATKYNGIFVRNPVPNPVPKPK</sequence>
<dbReference type="OrthoDB" id="1153117at2759"/>
<evidence type="ECO:0000313" key="3">
    <source>
        <dbReference type="Proteomes" id="UP000594638"/>
    </source>
</evidence>
<evidence type="ECO:0000256" key="1">
    <source>
        <dbReference type="SAM" id="MobiDB-lite"/>
    </source>
</evidence>
<organism evidence="2 3">
    <name type="scientific">Olea europaea subsp. europaea</name>
    <dbReference type="NCBI Taxonomy" id="158383"/>
    <lineage>
        <taxon>Eukaryota</taxon>
        <taxon>Viridiplantae</taxon>
        <taxon>Streptophyta</taxon>
        <taxon>Embryophyta</taxon>
        <taxon>Tracheophyta</taxon>
        <taxon>Spermatophyta</taxon>
        <taxon>Magnoliopsida</taxon>
        <taxon>eudicotyledons</taxon>
        <taxon>Gunneridae</taxon>
        <taxon>Pentapetalae</taxon>
        <taxon>asterids</taxon>
        <taxon>lamiids</taxon>
        <taxon>Lamiales</taxon>
        <taxon>Oleaceae</taxon>
        <taxon>Oleeae</taxon>
        <taxon>Olea</taxon>
    </lineage>
</organism>
<gene>
    <name evidence="2" type="ORF">OLEA9_A001681</name>
</gene>
<feature type="compositionally biased region" description="Basic and acidic residues" evidence="1">
    <location>
        <begin position="132"/>
        <end position="144"/>
    </location>
</feature>
<comment type="caution">
    <text evidence="2">The sequence shown here is derived from an EMBL/GenBank/DDBJ whole genome shotgun (WGS) entry which is preliminary data.</text>
</comment>
<protein>
    <submittedName>
        <fullName evidence="2">Uncharacterized protein</fullName>
    </submittedName>
</protein>
<accession>A0A8S0VG89</accession>
<dbReference type="EMBL" id="CACTIH010009671">
    <property type="protein sequence ID" value="CAA3032740.1"/>
    <property type="molecule type" value="Genomic_DNA"/>
</dbReference>
<proteinExistence type="predicted"/>
<keyword evidence="3" id="KW-1185">Reference proteome</keyword>
<dbReference type="Gramene" id="OE9A001681T1">
    <property type="protein sequence ID" value="OE9A001681C1"/>
    <property type="gene ID" value="OE9A001681"/>
</dbReference>
<feature type="compositionally biased region" description="Polar residues" evidence="1">
    <location>
        <begin position="145"/>
        <end position="154"/>
    </location>
</feature>
<feature type="region of interest" description="Disordered" evidence="1">
    <location>
        <begin position="1"/>
        <end position="163"/>
    </location>
</feature>
<feature type="compositionally biased region" description="Basic and acidic residues" evidence="1">
    <location>
        <begin position="10"/>
        <end position="27"/>
    </location>
</feature>
<feature type="compositionally biased region" description="Basic and acidic residues" evidence="1">
    <location>
        <begin position="38"/>
        <end position="56"/>
    </location>
</feature>
<reference evidence="2 3" key="1">
    <citation type="submission" date="2019-12" db="EMBL/GenBank/DDBJ databases">
        <authorList>
            <person name="Alioto T."/>
            <person name="Alioto T."/>
            <person name="Gomez Garrido J."/>
        </authorList>
    </citation>
    <scope>NUCLEOTIDE SEQUENCE [LARGE SCALE GENOMIC DNA]</scope>
</reference>